<reference evidence="1" key="1">
    <citation type="journal article" date="2019" name="bioRxiv">
        <title>The Genome of the Zebra Mussel, Dreissena polymorpha: A Resource for Invasive Species Research.</title>
        <authorList>
            <person name="McCartney M.A."/>
            <person name="Auch B."/>
            <person name="Kono T."/>
            <person name="Mallez S."/>
            <person name="Zhang Y."/>
            <person name="Obille A."/>
            <person name="Becker A."/>
            <person name="Abrahante J.E."/>
            <person name="Garbe J."/>
            <person name="Badalamenti J.P."/>
            <person name="Herman A."/>
            <person name="Mangelson H."/>
            <person name="Liachko I."/>
            <person name="Sullivan S."/>
            <person name="Sone E.D."/>
            <person name="Koren S."/>
            <person name="Silverstein K.A.T."/>
            <person name="Beckman K.B."/>
            <person name="Gohl D.M."/>
        </authorList>
    </citation>
    <scope>NUCLEOTIDE SEQUENCE</scope>
    <source>
        <strain evidence="1">Duluth1</strain>
        <tissue evidence="1">Whole animal</tissue>
    </source>
</reference>
<dbReference type="EMBL" id="JAIWYP010000001">
    <property type="protein sequence ID" value="KAH3879819.1"/>
    <property type="molecule type" value="Genomic_DNA"/>
</dbReference>
<evidence type="ECO:0000313" key="1">
    <source>
        <dbReference type="EMBL" id="KAH3879819.1"/>
    </source>
</evidence>
<dbReference type="AlphaFoldDB" id="A0A9D4MQ84"/>
<reference evidence="1" key="2">
    <citation type="submission" date="2020-11" db="EMBL/GenBank/DDBJ databases">
        <authorList>
            <person name="McCartney M.A."/>
            <person name="Auch B."/>
            <person name="Kono T."/>
            <person name="Mallez S."/>
            <person name="Becker A."/>
            <person name="Gohl D.M."/>
            <person name="Silverstein K.A.T."/>
            <person name="Koren S."/>
            <person name="Bechman K.B."/>
            <person name="Herman A."/>
            <person name="Abrahante J.E."/>
            <person name="Garbe J."/>
        </authorList>
    </citation>
    <scope>NUCLEOTIDE SEQUENCE</scope>
    <source>
        <strain evidence="1">Duluth1</strain>
        <tissue evidence="1">Whole animal</tissue>
    </source>
</reference>
<comment type="caution">
    <text evidence="1">The sequence shown here is derived from an EMBL/GenBank/DDBJ whole genome shotgun (WGS) entry which is preliminary data.</text>
</comment>
<evidence type="ECO:0000313" key="2">
    <source>
        <dbReference type="Proteomes" id="UP000828390"/>
    </source>
</evidence>
<name>A0A9D4MQ84_DREPO</name>
<proteinExistence type="predicted"/>
<gene>
    <name evidence="1" type="ORF">DPMN_003726</name>
</gene>
<protein>
    <submittedName>
        <fullName evidence="1">Uncharacterized protein</fullName>
    </submittedName>
</protein>
<accession>A0A9D4MQ84</accession>
<keyword evidence="2" id="KW-1185">Reference proteome</keyword>
<organism evidence="1 2">
    <name type="scientific">Dreissena polymorpha</name>
    <name type="common">Zebra mussel</name>
    <name type="synonym">Mytilus polymorpha</name>
    <dbReference type="NCBI Taxonomy" id="45954"/>
    <lineage>
        <taxon>Eukaryota</taxon>
        <taxon>Metazoa</taxon>
        <taxon>Spiralia</taxon>
        <taxon>Lophotrochozoa</taxon>
        <taxon>Mollusca</taxon>
        <taxon>Bivalvia</taxon>
        <taxon>Autobranchia</taxon>
        <taxon>Heteroconchia</taxon>
        <taxon>Euheterodonta</taxon>
        <taxon>Imparidentia</taxon>
        <taxon>Neoheterodontei</taxon>
        <taxon>Myida</taxon>
        <taxon>Dreissenoidea</taxon>
        <taxon>Dreissenidae</taxon>
        <taxon>Dreissena</taxon>
    </lineage>
</organism>
<sequence>MNITKNTKLDNSLHSFWDKQNCSKEQEKITECLKSLSQKGKLSIGDTPGWS</sequence>
<dbReference type="Proteomes" id="UP000828390">
    <property type="component" value="Unassembled WGS sequence"/>
</dbReference>